<evidence type="ECO:0000313" key="1">
    <source>
        <dbReference type="EMBL" id="KAL0935426.1"/>
    </source>
</evidence>
<dbReference type="Proteomes" id="UP000805649">
    <property type="component" value="Unassembled WGS sequence"/>
</dbReference>
<organism evidence="1 2">
    <name type="scientific">Colletotrichum truncatum</name>
    <name type="common">Anthracnose fungus</name>
    <name type="synonym">Colletotrichum capsici</name>
    <dbReference type="NCBI Taxonomy" id="5467"/>
    <lineage>
        <taxon>Eukaryota</taxon>
        <taxon>Fungi</taxon>
        <taxon>Dikarya</taxon>
        <taxon>Ascomycota</taxon>
        <taxon>Pezizomycotina</taxon>
        <taxon>Sordariomycetes</taxon>
        <taxon>Hypocreomycetidae</taxon>
        <taxon>Glomerellales</taxon>
        <taxon>Glomerellaceae</taxon>
        <taxon>Colletotrichum</taxon>
        <taxon>Colletotrichum truncatum species complex</taxon>
    </lineage>
</organism>
<sequence length="499" mass="53684">MSSSRTYTDALERLNTLIPNLKVHALFNAPKQQPQNPPAKDASKPADPNALAIPEMRAWLARASLTPARLSNISYVHIAGTKGKGSVTTLTTSALITSRKAGRVGTYTSPHLVSPRERIAIDGQPISQALFAKYFFELWDTLSAAPANEELGMEAGSKPFYFRYLTLLALHVFLAEGVKTAVVECGIGGEYDATNIIPDEAVTASIITQLGIDHVAMLGSTAEQIAWHKAGVMRPGVPTFTRRLDDQPGVMDVLRSRAQEKGAELIEVPDDAVVSWTGVPGAKLTGGDFQKRNQALAALAARHHLSVLEAKDATPVSSLDDVPEEIISGLREATLRGRQEVMQQGPETWYLDGAHNTDSLSEVARWISPLVADPKTSFVLVFNQQERDAAELLLAFLKEVEAAGVDPGAKIAGAVFTRNDKARLEDADLSVQQKCAEALNKAYPDVRTTVCADLAEMKAAVEAVTVDADKQGLVPKVLVTGSMYLVGNVIGFLEPDSLL</sequence>
<keyword evidence="2" id="KW-1185">Reference proteome</keyword>
<gene>
    <name evidence="1" type="ORF">CTRU02_210017</name>
</gene>
<proteinExistence type="predicted"/>
<protein>
    <submittedName>
        <fullName evidence="1">Folylpolyglutamate synthase 1</fullName>
    </submittedName>
</protein>
<reference evidence="1 2" key="1">
    <citation type="journal article" date="2020" name="Phytopathology">
        <title>Genome Sequence Resources of Colletotrichum truncatum, C. plurivorum, C. musicola, and C. sojae: Four Species Pathogenic to Soybean (Glycine max).</title>
        <authorList>
            <person name="Rogerio F."/>
            <person name="Boufleur T.R."/>
            <person name="Ciampi-Guillardi M."/>
            <person name="Sukno S.A."/>
            <person name="Thon M.R."/>
            <person name="Massola Junior N.S."/>
            <person name="Baroncelli R."/>
        </authorList>
    </citation>
    <scope>NUCLEOTIDE SEQUENCE [LARGE SCALE GENOMIC DNA]</scope>
    <source>
        <strain evidence="1 2">CMES1059</strain>
    </source>
</reference>
<evidence type="ECO:0000313" key="2">
    <source>
        <dbReference type="Proteomes" id="UP000805649"/>
    </source>
</evidence>
<comment type="caution">
    <text evidence="1">The sequence shown here is derived from an EMBL/GenBank/DDBJ whole genome shotgun (WGS) entry which is preliminary data.</text>
</comment>
<accession>A0ACC3YU75</accession>
<dbReference type="EMBL" id="VUJX02000006">
    <property type="protein sequence ID" value="KAL0935426.1"/>
    <property type="molecule type" value="Genomic_DNA"/>
</dbReference>
<name>A0ACC3YU75_COLTU</name>